<dbReference type="AlphaFoldDB" id="A0ABD0X6K3"/>
<gene>
    <name evidence="2" type="ORF">UPYG_G00111080</name>
</gene>
<feature type="region of interest" description="Disordered" evidence="1">
    <location>
        <begin position="127"/>
        <end position="191"/>
    </location>
</feature>
<proteinExistence type="predicted"/>
<accession>A0ABD0X6K3</accession>
<protein>
    <recommendedName>
        <fullName evidence="4">Linker for activation of T-cells family member 2</fullName>
    </recommendedName>
</protein>
<feature type="compositionally biased region" description="Low complexity" evidence="1">
    <location>
        <begin position="132"/>
        <end position="141"/>
    </location>
</feature>
<name>A0ABD0X6K3_UMBPY</name>
<comment type="caution">
    <text evidence="2">The sequence shown here is derived from an EMBL/GenBank/DDBJ whole genome shotgun (WGS) entry which is preliminary data.</text>
</comment>
<keyword evidence="3" id="KW-1185">Reference proteome</keyword>
<evidence type="ECO:0000256" key="1">
    <source>
        <dbReference type="SAM" id="MobiDB-lite"/>
    </source>
</evidence>
<feature type="compositionally biased region" description="Polar residues" evidence="1">
    <location>
        <begin position="84"/>
        <end position="101"/>
    </location>
</feature>
<dbReference type="EMBL" id="JAGEUA010000003">
    <property type="protein sequence ID" value="KAL0993649.1"/>
    <property type="molecule type" value="Genomic_DNA"/>
</dbReference>
<sequence length="191" mass="21226">MEVSMQLYALLLSGAVLLSLILLTSLCLRCRRHNLPTSIQQRYSKDYPPSCSGFSLAHPPYNHSNTKNCGPPTFTLHSPISPLRPNSATPTENESNPSSDSLGYVNEIDDQGSGYLMVLPSELPESLHHSHQSLVSKSSQSTEPRYENIEAEKNIDNENSWSENYVNLDYMGNSDNSDDGEDSNYVNTKDL</sequence>
<dbReference type="Proteomes" id="UP001557470">
    <property type="component" value="Unassembled WGS sequence"/>
</dbReference>
<feature type="compositionally biased region" description="Basic and acidic residues" evidence="1">
    <location>
        <begin position="144"/>
        <end position="156"/>
    </location>
</feature>
<evidence type="ECO:0000313" key="3">
    <source>
        <dbReference type="Proteomes" id="UP001557470"/>
    </source>
</evidence>
<evidence type="ECO:0000313" key="2">
    <source>
        <dbReference type="EMBL" id="KAL0993649.1"/>
    </source>
</evidence>
<organism evidence="2 3">
    <name type="scientific">Umbra pygmaea</name>
    <name type="common">Eastern mudminnow</name>
    <dbReference type="NCBI Taxonomy" id="75934"/>
    <lineage>
        <taxon>Eukaryota</taxon>
        <taxon>Metazoa</taxon>
        <taxon>Chordata</taxon>
        <taxon>Craniata</taxon>
        <taxon>Vertebrata</taxon>
        <taxon>Euteleostomi</taxon>
        <taxon>Actinopterygii</taxon>
        <taxon>Neopterygii</taxon>
        <taxon>Teleostei</taxon>
        <taxon>Protacanthopterygii</taxon>
        <taxon>Esociformes</taxon>
        <taxon>Umbridae</taxon>
        <taxon>Umbra</taxon>
    </lineage>
</organism>
<evidence type="ECO:0008006" key="4">
    <source>
        <dbReference type="Google" id="ProtNLM"/>
    </source>
</evidence>
<reference evidence="2 3" key="1">
    <citation type="submission" date="2024-06" db="EMBL/GenBank/DDBJ databases">
        <authorList>
            <person name="Pan Q."/>
            <person name="Wen M."/>
            <person name="Jouanno E."/>
            <person name="Zahm M."/>
            <person name="Klopp C."/>
            <person name="Cabau C."/>
            <person name="Louis A."/>
            <person name="Berthelot C."/>
            <person name="Parey E."/>
            <person name="Roest Crollius H."/>
            <person name="Montfort J."/>
            <person name="Robinson-Rechavi M."/>
            <person name="Bouchez O."/>
            <person name="Lampietro C."/>
            <person name="Lopez Roques C."/>
            <person name="Donnadieu C."/>
            <person name="Postlethwait J."/>
            <person name="Bobe J."/>
            <person name="Verreycken H."/>
            <person name="Guiguen Y."/>
        </authorList>
    </citation>
    <scope>NUCLEOTIDE SEQUENCE [LARGE SCALE GENOMIC DNA]</scope>
    <source>
        <strain evidence="2">Up_M1</strain>
        <tissue evidence="2">Testis</tissue>
    </source>
</reference>
<feature type="region of interest" description="Disordered" evidence="1">
    <location>
        <begin position="68"/>
        <end position="105"/>
    </location>
</feature>